<sequence>MQRIIFINLHTSWMLVRNSQVIYFRTSAALKHRYILDYLLDSDKYEVCNYITEHGFSLVPNDGGALNKFHCLRFWENKNILKKNGIDPKKVTILTKASDIRLDDIVILYNIMGKSNYEVAGDIKAFKALSMLHFHGRKTENACMEKADFQCYFNEVDLSKSSELFRKYYHVERPWVVIPFVFAERFKNMKPFKERQNKCFSTGTITYKEHEEFVSVYGDPCDQPARKFVKDCPDFFKDTVDCYSSDYLEDNVGKKYVDGENYFVRMYKKFYNLTHVGQQKRYFSFNMVEKFNDYKMHLLGEEILGVPGIGYVEGMACGSAYIGLDSPMYRDLGLIPGIHYIAYDGTKESLRKTIEFWQKSENQDELEKIAKRGCEFVRMNFCGEKVAKELMATLVSQKNNWLKEN</sequence>
<dbReference type="EMBL" id="RAZM01000027">
    <property type="protein sequence ID" value="RLT80089.1"/>
    <property type="molecule type" value="Genomic_DNA"/>
</dbReference>
<dbReference type="AlphaFoldDB" id="A0A3L7Z1Y6"/>
<gene>
    <name evidence="1" type="ORF">D7Y07_10070</name>
</gene>
<accession>A0A3L7Z1Y6</accession>
<keyword evidence="1" id="KW-0808">Transferase</keyword>
<evidence type="ECO:0000313" key="2">
    <source>
        <dbReference type="Proteomes" id="UP000267159"/>
    </source>
</evidence>
<dbReference type="RefSeq" id="WP_024988601.1">
    <property type="nucleotide sequence ID" value="NZ_CABIXU010000043.1"/>
</dbReference>
<dbReference type="GeneID" id="93049343"/>
<dbReference type="Proteomes" id="UP000267159">
    <property type="component" value="Unassembled WGS sequence"/>
</dbReference>
<evidence type="ECO:0000313" key="1">
    <source>
        <dbReference type="EMBL" id="RLT80089.1"/>
    </source>
</evidence>
<dbReference type="STRING" id="1235814.GCA_000613385_00545"/>
<protein>
    <submittedName>
        <fullName evidence="1">Glycosyltransferase family 1 protein</fullName>
    </submittedName>
</protein>
<proteinExistence type="predicted"/>
<dbReference type="GO" id="GO:0016740">
    <property type="term" value="F:transferase activity"/>
    <property type="evidence" value="ECO:0007669"/>
    <property type="project" value="UniProtKB-KW"/>
</dbReference>
<organism evidence="1 2">
    <name type="scientific">Bacteroides acidifaciens</name>
    <dbReference type="NCBI Taxonomy" id="85831"/>
    <lineage>
        <taxon>Bacteria</taxon>
        <taxon>Pseudomonadati</taxon>
        <taxon>Bacteroidota</taxon>
        <taxon>Bacteroidia</taxon>
        <taxon>Bacteroidales</taxon>
        <taxon>Bacteroidaceae</taxon>
        <taxon>Bacteroides</taxon>
    </lineage>
</organism>
<reference evidence="1 2" key="1">
    <citation type="submission" date="2018-09" db="EMBL/GenBank/DDBJ databases">
        <title>Murine metabolic-syndrome-specific gut microbial biobank.</title>
        <authorList>
            <person name="Liu C."/>
        </authorList>
    </citation>
    <scope>NUCLEOTIDE SEQUENCE [LARGE SCALE GENOMIC DNA]</scope>
    <source>
        <strain evidence="1 2">0.1X-D8-26</strain>
    </source>
</reference>
<comment type="caution">
    <text evidence="1">The sequence shown here is derived from an EMBL/GenBank/DDBJ whole genome shotgun (WGS) entry which is preliminary data.</text>
</comment>
<name>A0A3L7Z1Y6_9BACE</name>